<gene>
    <name evidence="2" type="ORF">J5N97_024708</name>
</gene>
<dbReference type="Proteomes" id="UP001085076">
    <property type="component" value="Miscellaneous, Linkage group lg07"/>
</dbReference>
<dbReference type="EMBL" id="JAGGNH010000007">
    <property type="protein sequence ID" value="KAJ0967791.1"/>
    <property type="molecule type" value="Genomic_DNA"/>
</dbReference>
<feature type="region of interest" description="Disordered" evidence="1">
    <location>
        <begin position="192"/>
        <end position="247"/>
    </location>
</feature>
<sequence>MILIFSLFLDFRKGLCPRIGTASPSGVPPAVVPPLVAWARLGASAEQLRSFRSREQPDNLPDLLSSQVAPLVRLFSGDHEPTRRSPGRDKTCTTLSPTPHCHLRSHLLETQLRVSTTELVTPVNEYLPGSLPDTPGLLRPRTTPLVCPLPGAACSSAGLLRPPPATTVLLACADLRPSSSSCNAAPCRRCCAPRPRSSPASRLPRPGRPLTGARAPPPPCSSLQIDMPAKRQRRRESRLMNIYLRKR</sequence>
<organism evidence="2 3">
    <name type="scientific">Dioscorea zingiberensis</name>
    <dbReference type="NCBI Taxonomy" id="325984"/>
    <lineage>
        <taxon>Eukaryota</taxon>
        <taxon>Viridiplantae</taxon>
        <taxon>Streptophyta</taxon>
        <taxon>Embryophyta</taxon>
        <taxon>Tracheophyta</taxon>
        <taxon>Spermatophyta</taxon>
        <taxon>Magnoliopsida</taxon>
        <taxon>Liliopsida</taxon>
        <taxon>Dioscoreales</taxon>
        <taxon>Dioscoreaceae</taxon>
        <taxon>Dioscorea</taxon>
    </lineage>
</organism>
<keyword evidence="3" id="KW-1185">Reference proteome</keyword>
<evidence type="ECO:0000313" key="3">
    <source>
        <dbReference type="Proteomes" id="UP001085076"/>
    </source>
</evidence>
<reference evidence="2" key="2">
    <citation type="journal article" date="2022" name="Hortic Res">
        <title>The genome of Dioscorea zingiberensis sheds light on the biosynthesis, origin and evolution of the medicinally important diosgenin saponins.</title>
        <authorList>
            <person name="Li Y."/>
            <person name="Tan C."/>
            <person name="Li Z."/>
            <person name="Guo J."/>
            <person name="Li S."/>
            <person name="Chen X."/>
            <person name="Wang C."/>
            <person name="Dai X."/>
            <person name="Yang H."/>
            <person name="Song W."/>
            <person name="Hou L."/>
            <person name="Xu J."/>
            <person name="Tong Z."/>
            <person name="Xu A."/>
            <person name="Yuan X."/>
            <person name="Wang W."/>
            <person name="Yang Q."/>
            <person name="Chen L."/>
            <person name="Sun Z."/>
            <person name="Wang K."/>
            <person name="Pan B."/>
            <person name="Chen J."/>
            <person name="Bao Y."/>
            <person name="Liu F."/>
            <person name="Qi X."/>
            <person name="Gang D.R."/>
            <person name="Wen J."/>
            <person name="Li J."/>
        </authorList>
    </citation>
    <scope>NUCLEOTIDE SEQUENCE</scope>
    <source>
        <strain evidence="2">Dzin_1.0</strain>
    </source>
</reference>
<evidence type="ECO:0000313" key="2">
    <source>
        <dbReference type="EMBL" id="KAJ0967791.1"/>
    </source>
</evidence>
<feature type="compositionally biased region" description="Low complexity" evidence="1">
    <location>
        <begin position="192"/>
        <end position="204"/>
    </location>
</feature>
<proteinExistence type="predicted"/>
<protein>
    <submittedName>
        <fullName evidence="2">Uncharacterized protein</fullName>
    </submittedName>
</protein>
<name>A0A9D5C773_9LILI</name>
<dbReference type="AlphaFoldDB" id="A0A9D5C773"/>
<accession>A0A9D5C773</accession>
<evidence type="ECO:0000256" key="1">
    <source>
        <dbReference type="SAM" id="MobiDB-lite"/>
    </source>
</evidence>
<comment type="caution">
    <text evidence="2">The sequence shown here is derived from an EMBL/GenBank/DDBJ whole genome shotgun (WGS) entry which is preliminary data.</text>
</comment>
<reference evidence="2" key="1">
    <citation type="submission" date="2021-03" db="EMBL/GenBank/DDBJ databases">
        <authorList>
            <person name="Li Z."/>
            <person name="Yang C."/>
        </authorList>
    </citation>
    <scope>NUCLEOTIDE SEQUENCE</scope>
    <source>
        <strain evidence="2">Dzin_1.0</strain>
        <tissue evidence="2">Leaf</tissue>
    </source>
</reference>
<feature type="compositionally biased region" description="Basic and acidic residues" evidence="1">
    <location>
        <begin position="76"/>
        <end position="91"/>
    </location>
</feature>
<feature type="region of interest" description="Disordered" evidence="1">
    <location>
        <begin position="76"/>
        <end position="95"/>
    </location>
</feature>